<sequence>MKKKLLAACISLILFTVFAGCNNNPSADKTDDIVVPQFIPDDIGEKKLSDMSPSDKAEIQSLYGCYWPGGEKIQCAEIGDNTLVVYSIAMSSSYENVRWGKVSDMWVCCSYLKTDSDFEPKNRKVIFKFIKDGGNFVLRQYVVPMGAEAGPFKKGKNVEKIEEGVEDWYVYDNGHPKMKKPITR</sequence>
<organism evidence="2 4">
    <name type="scientific">Treponema socranskii subsp. socranskii VPI DR56BR1116 = ATCC 35536</name>
    <dbReference type="NCBI Taxonomy" id="1125725"/>
    <lineage>
        <taxon>Bacteria</taxon>
        <taxon>Pseudomonadati</taxon>
        <taxon>Spirochaetota</taxon>
        <taxon>Spirochaetia</taxon>
        <taxon>Spirochaetales</taxon>
        <taxon>Treponemataceae</taxon>
        <taxon>Treponema</taxon>
    </lineage>
</organism>
<evidence type="ECO:0000256" key="1">
    <source>
        <dbReference type="SAM" id="SignalP"/>
    </source>
</evidence>
<dbReference type="EMBL" id="AUZJ01000043">
    <property type="protein sequence ID" value="ERF60236.1"/>
    <property type="molecule type" value="Genomic_DNA"/>
</dbReference>
<dbReference type="Proteomes" id="UP000016646">
    <property type="component" value="Unassembled WGS sequence"/>
</dbReference>
<gene>
    <name evidence="3" type="ORF">HMPREF0860_2557</name>
    <name evidence="2" type="ORF">HMPREF1325_2560</name>
</gene>
<keyword evidence="5" id="KW-1185">Reference proteome</keyword>
<dbReference type="PATRIC" id="fig|1125725.3.peg.1735"/>
<name>U2LFN2_TRESO</name>
<protein>
    <submittedName>
        <fullName evidence="2 3">Lipoprotein</fullName>
    </submittedName>
</protein>
<feature type="chain" id="PRO_5004630221" evidence="1">
    <location>
        <begin position="20"/>
        <end position="184"/>
    </location>
</feature>
<dbReference type="PROSITE" id="PS51257">
    <property type="entry name" value="PROKAR_LIPOPROTEIN"/>
    <property type="match status" value="1"/>
</dbReference>
<dbReference type="RefSeq" id="WP_021330635.1">
    <property type="nucleotide sequence ID" value="NZ_AUZJ01000043.1"/>
</dbReference>
<proteinExistence type="predicted"/>
<comment type="caution">
    <text evidence="2">The sequence shown here is derived from an EMBL/GenBank/DDBJ whole genome shotgun (WGS) entry which is preliminary data.</text>
</comment>
<keyword evidence="1" id="KW-0732">Signal</keyword>
<keyword evidence="2" id="KW-0449">Lipoprotein</keyword>
<evidence type="ECO:0000313" key="3">
    <source>
        <dbReference type="EMBL" id="ERK03081.1"/>
    </source>
</evidence>
<dbReference type="STRING" id="1125725.HMPREF1325_2560"/>
<dbReference type="eggNOG" id="ENOG5032N59">
    <property type="taxonomic scope" value="Bacteria"/>
</dbReference>
<dbReference type="OrthoDB" id="9917416at2"/>
<dbReference type="Proteomes" id="UP000016412">
    <property type="component" value="Unassembled WGS sequence"/>
</dbReference>
<dbReference type="AlphaFoldDB" id="U2LFN2"/>
<evidence type="ECO:0000313" key="5">
    <source>
        <dbReference type="Proteomes" id="UP000016646"/>
    </source>
</evidence>
<dbReference type="EMBL" id="AVQI01000045">
    <property type="protein sequence ID" value="ERK03081.1"/>
    <property type="molecule type" value="Genomic_DNA"/>
</dbReference>
<reference evidence="4 5" key="1">
    <citation type="submission" date="2013-08" db="EMBL/GenBank/DDBJ databases">
        <authorList>
            <person name="Durkin A.S."/>
            <person name="Haft D.R."/>
            <person name="McCorrison J."/>
            <person name="Torralba M."/>
            <person name="Gillis M."/>
            <person name="Haft D.H."/>
            <person name="Methe B."/>
            <person name="Sutton G."/>
            <person name="Nelson K.E."/>
        </authorList>
    </citation>
    <scope>NUCLEOTIDE SEQUENCE [LARGE SCALE GENOMIC DNA]</scope>
    <source>
        <strain evidence="3 5">ATCC 35536</strain>
        <strain evidence="2 4">VPI DR56BR1116</strain>
    </source>
</reference>
<feature type="signal peptide" evidence="1">
    <location>
        <begin position="1"/>
        <end position="19"/>
    </location>
</feature>
<evidence type="ECO:0000313" key="2">
    <source>
        <dbReference type="EMBL" id="ERF60236.1"/>
    </source>
</evidence>
<accession>U2LFN2</accession>
<evidence type="ECO:0000313" key="4">
    <source>
        <dbReference type="Proteomes" id="UP000016412"/>
    </source>
</evidence>